<dbReference type="EMBL" id="DXDX01000074">
    <property type="protein sequence ID" value="HIY21055.1"/>
    <property type="molecule type" value="Genomic_DNA"/>
</dbReference>
<gene>
    <name evidence="3" type="ORF">H9841_04020</name>
</gene>
<dbReference type="InterPro" id="IPR011330">
    <property type="entry name" value="Glyco_hydro/deAcase_b/a-brl"/>
</dbReference>
<evidence type="ECO:0000256" key="1">
    <source>
        <dbReference type="SAM" id="MobiDB-lite"/>
    </source>
</evidence>
<evidence type="ECO:0000313" key="3">
    <source>
        <dbReference type="EMBL" id="HIY21055.1"/>
    </source>
</evidence>
<feature type="compositionally biased region" description="Pro residues" evidence="1">
    <location>
        <begin position="197"/>
        <end position="212"/>
    </location>
</feature>
<feature type="signal peptide" evidence="2">
    <location>
        <begin position="1"/>
        <end position="25"/>
    </location>
</feature>
<dbReference type="SUPFAM" id="SSF88713">
    <property type="entry name" value="Glycoside hydrolase/deacetylase"/>
    <property type="match status" value="1"/>
</dbReference>
<evidence type="ECO:0000313" key="4">
    <source>
        <dbReference type="Proteomes" id="UP000823868"/>
    </source>
</evidence>
<reference evidence="3" key="1">
    <citation type="journal article" date="2021" name="PeerJ">
        <title>Extensive microbial diversity within the chicken gut microbiome revealed by metagenomics and culture.</title>
        <authorList>
            <person name="Gilroy R."/>
            <person name="Ravi A."/>
            <person name="Getino M."/>
            <person name="Pursley I."/>
            <person name="Horton D.L."/>
            <person name="Alikhan N.F."/>
            <person name="Baker D."/>
            <person name="Gharbi K."/>
            <person name="Hall N."/>
            <person name="Watson M."/>
            <person name="Adriaenssens E.M."/>
            <person name="Foster-Nyarko E."/>
            <person name="Jarju S."/>
            <person name="Secka A."/>
            <person name="Antonio M."/>
            <person name="Oren A."/>
            <person name="Chaudhuri R.R."/>
            <person name="La Ragione R."/>
            <person name="Hildebrand F."/>
            <person name="Pallen M.J."/>
        </authorList>
    </citation>
    <scope>NUCLEOTIDE SEQUENCE</scope>
    <source>
        <strain evidence="3">ChiBcec16_6824</strain>
    </source>
</reference>
<keyword evidence="2" id="KW-0732">Signal</keyword>
<proteinExistence type="predicted"/>
<accession>A0A9D1Y7N3</accession>
<sequence length="400" mass="44130">MRRRIWAGCLLAAVLLAICLPLANASETTVYQLALNDNFVDEDALVASNMPVAVSGTIYVPYSTFDRYTTGVDLGVSYTENWENGAHTLTLFTLNALLRFDLTNQTCIDQYEQPQNMKAILRNNKVYVPAYSVCQAFGLQYSYIPTRTAGVLIRIKNHNAVLSDVKFQQSSASFMQTRYDKYLQSLNPTITTATPTPSTPSRPVVTPPPPSTTPQQQETETEDGKTVRLALCCTPGDATESLLETLDSRGVRALFLFRPEELEEQAQRVLRALGDGHSVGFLVDGSDAQSALEQLEKGNDTLERLTWSRTHIACLENGGDESAQSLREAGWRLWQREVDGRPSSGDLPVTWILSQVERQRTSARVELDGSTVTAQSIGRLISRLLSEGNTISAVLDSELS</sequence>
<protein>
    <recommendedName>
        <fullName evidence="5">Copper amine oxidase-like N-terminal domain-containing protein</fullName>
    </recommendedName>
</protein>
<dbReference type="Proteomes" id="UP000823868">
    <property type="component" value="Unassembled WGS sequence"/>
</dbReference>
<name>A0A9D1Y7N3_9FIRM</name>
<feature type="chain" id="PRO_5039029502" description="Copper amine oxidase-like N-terminal domain-containing protein" evidence="2">
    <location>
        <begin position="26"/>
        <end position="400"/>
    </location>
</feature>
<feature type="region of interest" description="Disordered" evidence="1">
    <location>
        <begin position="188"/>
        <end position="225"/>
    </location>
</feature>
<dbReference type="AlphaFoldDB" id="A0A9D1Y7N3"/>
<evidence type="ECO:0000256" key="2">
    <source>
        <dbReference type="SAM" id="SignalP"/>
    </source>
</evidence>
<evidence type="ECO:0008006" key="5">
    <source>
        <dbReference type="Google" id="ProtNLM"/>
    </source>
</evidence>
<organism evidence="3 4">
    <name type="scientific">Candidatus Flavonifractor merdigallinarum</name>
    <dbReference type="NCBI Taxonomy" id="2838589"/>
    <lineage>
        <taxon>Bacteria</taxon>
        <taxon>Bacillati</taxon>
        <taxon>Bacillota</taxon>
        <taxon>Clostridia</taxon>
        <taxon>Eubacteriales</taxon>
        <taxon>Oscillospiraceae</taxon>
        <taxon>Flavonifractor</taxon>
    </lineage>
</organism>
<reference evidence="3" key="2">
    <citation type="submission" date="2021-04" db="EMBL/GenBank/DDBJ databases">
        <authorList>
            <person name="Gilroy R."/>
        </authorList>
    </citation>
    <scope>NUCLEOTIDE SEQUENCE</scope>
    <source>
        <strain evidence="3">ChiBcec16_6824</strain>
    </source>
</reference>
<comment type="caution">
    <text evidence="3">The sequence shown here is derived from an EMBL/GenBank/DDBJ whole genome shotgun (WGS) entry which is preliminary data.</text>
</comment>
<dbReference type="GO" id="GO:0005975">
    <property type="term" value="P:carbohydrate metabolic process"/>
    <property type="evidence" value="ECO:0007669"/>
    <property type="project" value="InterPro"/>
</dbReference>